<keyword evidence="6" id="KW-0812">Transmembrane</keyword>
<accession>A0ABN5AWQ1</accession>
<evidence type="ECO:0000256" key="6">
    <source>
        <dbReference type="SAM" id="Phobius"/>
    </source>
</evidence>
<sequence length="86" mass="9494">MPSLKFYNKRLNMKSNYNVVIIGAGIIGLSTAWQLLKKYPSLKVCILEKENSLAKHQSGHNSGVIHAGVYYTPGSLKAKLCLEGCR</sequence>
<evidence type="ECO:0000256" key="5">
    <source>
        <dbReference type="ARBA" id="ARBA00037941"/>
    </source>
</evidence>
<dbReference type="Proteomes" id="UP000249910">
    <property type="component" value="Chromosome"/>
</dbReference>
<evidence type="ECO:0000313" key="9">
    <source>
        <dbReference type="Proteomes" id="UP000249910"/>
    </source>
</evidence>
<name>A0ABN5AWQ1_9GAMM</name>
<dbReference type="EMBL" id="CP022132">
    <property type="protein sequence ID" value="ASG67910.1"/>
    <property type="molecule type" value="Genomic_DNA"/>
</dbReference>
<keyword evidence="4" id="KW-0560">Oxidoreductase</keyword>
<dbReference type="RefSeq" id="WP_088772427.1">
    <property type="nucleotide sequence ID" value="NZ_AP023082.1"/>
</dbReference>
<keyword evidence="3" id="KW-0274">FAD</keyword>
<evidence type="ECO:0000256" key="2">
    <source>
        <dbReference type="ARBA" id="ARBA00022630"/>
    </source>
</evidence>
<feature type="transmembrane region" description="Helical" evidence="6">
    <location>
        <begin position="15"/>
        <end position="36"/>
    </location>
</feature>
<dbReference type="Pfam" id="PF01266">
    <property type="entry name" value="DAO"/>
    <property type="match status" value="1"/>
</dbReference>
<reference evidence="8 9" key="1">
    <citation type="submission" date="2017-06" db="EMBL/GenBank/DDBJ databases">
        <title>Complete genome of Francisella halioticida.</title>
        <authorList>
            <person name="Sjodin A."/>
        </authorList>
    </citation>
    <scope>NUCLEOTIDE SEQUENCE [LARGE SCALE GENOMIC DNA]</scope>
    <source>
        <strain evidence="8 9">DSM 23729</strain>
    </source>
</reference>
<keyword evidence="9" id="KW-1185">Reference proteome</keyword>
<comment type="cofactor">
    <cofactor evidence="1">
        <name>FAD</name>
        <dbReference type="ChEBI" id="CHEBI:57692"/>
    </cofactor>
</comment>
<gene>
    <name evidence="8" type="ORF">CDV26_05485</name>
</gene>
<proteinExistence type="inferred from homology"/>
<feature type="domain" description="FAD dependent oxidoreductase" evidence="7">
    <location>
        <begin position="19"/>
        <end position="84"/>
    </location>
</feature>
<dbReference type="PANTHER" id="PTHR43104:SF2">
    <property type="entry name" value="L-2-HYDROXYGLUTARATE DEHYDROGENASE, MITOCHONDRIAL"/>
    <property type="match status" value="1"/>
</dbReference>
<evidence type="ECO:0000256" key="3">
    <source>
        <dbReference type="ARBA" id="ARBA00022827"/>
    </source>
</evidence>
<dbReference type="InterPro" id="IPR036188">
    <property type="entry name" value="FAD/NAD-bd_sf"/>
</dbReference>
<dbReference type="InterPro" id="IPR006076">
    <property type="entry name" value="FAD-dep_OxRdtase"/>
</dbReference>
<dbReference type="SUPFAM" id="SSF51905">
    <property type="entry name" value="FAD/NAD(P)-binding domain"/>
    <property type="match status" value="1"/>
</dbReference>
<evidence type="ECO:0000256" key="4">
    <source>
        <dbReference type="ARBA" id="ARBA00023002"/>
    </source>
</evidence>
<evidence type="ECO:0000259" key="7">
    <source>
        <dbReference type="Pfam" id="PF01266"/>
    </source>
</evidence>
<keyword evidence="6" id="KW-0472">Membrane</keyword>
<keyword evidence="6" id="KW-1133">Transmembrane helix</keyword>
<dbReference type="PANTHER" id="PTHR43104">
    <property type="entry name" value="L-2-HYDROXYGLUTARATE DEHYDROGENASE, MITOCHONDRIAL"/>
    <property type="match status" value="1"/>
</dbReference>
<keyword evidence="2" id="KW-0285">Flavoprotein</keyword>
<evidence type="ECO:0000313" key="8">
    <source>
        <dbReference type="EMBL" id="ASG67910.1"/>
    </source>
</evidence>
<comment type="similarity">
    <text evidence="5">Belongs to the L2HGDH family.</text>
</comment>
<evidence type="ECO:0000256" key="1">
    <source>
        <dbReference type="ARBA" id="ARBA00001974"/>
    </source>
</evidence>
<organism evidence="8 9">
    <name type="scientific">Francisella halioticida</name>
    <dbReference type="NCBI Taxonomy" id="549298"/>
    <lineage>
        <taxon>Bacteria</taxon>
        <taxon>Pseudomonadati</taxon>
        <taxon>Pseudomonadota</taxon>
        <taxon>Gammaproteobacteria</taxon>
        <taxon>Thiotrichales</taxon>
        <taxon>Francisellaceae</taxon>
        <taxon>Francisella</taxon>
    </lineage>
</organism>
<dbReference type="Gene3D" id="3.50.50.60">
    <property type="entry name" value="FAD/NAD(P)-binding domain"/>
    <property type="match status" value="1"/>
</dbReference>
<protein>
    <recommendedName>
        <fullName evidence="7">FAD dependent oxidoreductase domain-containing protein</fullName>
    </recommendedName>
</protein>